<evidence type="ECO:0000256" key="1">
    <source>
        <dbReference type="SAM" id="Phobius"/>
    </source>
</evidence>
<dbReference type="InterPro" id="IPR036116">
    <property type="entry name" value="FN3_sf"/>
</dbReference>
<keyword evidence="1" id="KW-0472">Membrane</keyword>
<accession>A0AAW1DGK5</accession>
<keyword evidence="1" id="KW-0812">Transmembrane</keyword>
<dbReference type="InterPro" id="IPR013783">
    <property type="entry name" value="Ig-like_fold"/>
</dbReference>
<dbReference type="SUPFAM" id="SSF49265">
    <property type="entry name" value="Fibronectin type III"/>
    <property type="match status" value="1"/>
</dbReference>
<proteinExistence type="predicted"/>
<dbReference type="Proteomes" id="UP001461498">
    <property type="component" value="Unassembled WGS sequence"/>
</dbReference>
<organism evidence="2 3">
    <name type="scientific">Rhynocoris fuscipes</name>
    <dbReference type="NCBI Taxonomy" id="488301"/>
    <lineage>
        <taxon>Eukaryota</taxon>
        <taxon>Metazoa</taxon>
        <taxon>Ecdysozoa</taxon>
        <taxon>Arthropoda</taxon>
        <taxon>Hexapoda</taxon>
        <taxon>Insecta</taxon>
        <taxon>Pterygota</taxon>
        <taxon>Neoptera</taxon>
        <taxon>Paraneoptera</taxon>
        <taxon>Hemiptera</taxon>
        <taxon>Heteroptera</taxon>
        <taxon>Panheteroptera</taxon>
        <taxon>Cimicomorpha</taxon>
        <taxon>Reduviidae</taxon>
        <taxon>Harpactorinae</taxon>
        <taxon>Harpactorini</taxon>
        <taxon>Rhynocoris</taxon>
    </lineage>
</organism>
<comment type="caution">
    <text evidence="2">The sequence shown here is derived from an EMBL/GenBank/DDBJ whole genome shotgun (WGS) entry which is preliminary data.</text>
</comment>
<evidence type="ECO:0000313" key="3">
    <source>
        <dbReference type="Proteomes" id="UP001461498"/>
    </source>
</evidence>
<protein>
    <recommendedName>
        <fullName evidence="4">Fibronectin type-III domain-containing protein</fullName>
    </recommendedName>
</protein>
<dbReference type="CDD" id="cd00063">
    <property type="entry name" value="FN3"/>
    <property type="match status" value="1"/>
</dbReference>
<sequence length="399" mass="44168">MFIMFLNITSRLQHNGIHNLFLISSTSYSSLKIRGLRGEADYRQITLKWEYPRYGVPVYGFQIYYCELQAWGPNRCKTKIIEVSSDMKTDKANEELAYSVIISGLRMATNYSFTVRPMETRRTRYIPELPTRNTIIVSTKGFSAKAILCLPEASEVEVSTGPYFSGRIAVEGAVGPECGVEGDANSSRDTYVLRISHRTCGSSTNSSAVATFILVQENLPILTHSTRRFLVVCTFQPETLTVRAGLNLPHTSQGSVEPQVEDETSRMIEISGNDVHAQALQQDSGTGRAISEETEAQVVVTVIGFIVSIVGLALAVWWYYPTRNRSETESILSEESSSPVYENFENSLRDGELNEDDSTINGVCNQVMRESGVYPTGSSPATADHQNCITIETQTASEA</sequence>
<evidence type="ECO:0000313" key="2">
    <source>
        <dbReference type="EMBL" id="KAK9509846.1"/>
    </source>
</evidence>
<name>A0AAW1DGK5_9HEMI</name>
<reference evidence="2 3" key="1">
    <citation type="submission" date="2022-12" db="EMBL/GenBank/DDBJ databases">
        <title>Chromosome-level genome assembly of true bugs.</title>
        <authorList>
            <person name="Ma L."/>
            <person name="Li H."/>
        </authorList>
    </citation>
    <scope>NUCLEOTIDE SEQUENCE [LARGE SCALE GENOMIC DNA]</scope>
    <source>
        <strain evidence="2">Lab_2022b</strain>
    </source>
</reference>
<dbReference type="InterPro" id="IPR003961">
    <property type="entry name" value="FN3_dom"/>
</dbReference>
<feature type="transmembrane region" description="Helical" evidence="1">
    <location>
        <begin position="298"/>
        <end position="320"/>
    </location>
</feature>
<dbReference type="AlphaFoldDB" id="A0AAW1DGK5"/>
<gene>
    <name evidence="2" type="ORF">O3M35_004748</name>
</gene>
<keyword evidence="1" id="KW-1133">Transmembrane helix</keyword>
<evidence type="ECO:0008006" key="4">
    <source>
        <dbReference type="Google" id="ProtNLM"/>
    </source>
</evidence>
<dbReference type="Gene3D" id="2.60.40.10">
    <property type="entry name" value="Immunoglobulins"/>
    <property type="match status" value="1"/>
</dbReference>
<keyword evidence="3" id="KW-1185">Reference proteome</keyword>
<dbReference type="EMBL" id="JAPXFL010000002">
    <property type="protein sequence ID" value="KAK9509846.1"/>
    <property type="molecule type" value="Genomic_DNA"/>
</dbReference>